<proteinExistence type="predicted"/>
<evidence type="ECO:0000256" key="2">
    <source>
        <dbReference type="SAM" id="SignalP"/>
    </source>
</evidence>
<keyword evidence="1 2" id="KW-0732">Signal</keyword>
<dbReference type="RefSeq" id="WP_311593460.1">
    <property type="nucleotide sequence ID" value="NZ_JAVRHV010000004.1"/>
</dbReference>
<dbReference type="Pfam" id="PF13505">
    <property type="entry name" value="OMP_b-brl"/>
    <property type="match status" value="1"/>
</dbReference>
<accession>A0ABU2Y5G8</accession>
<sequence>MKKSIYLFIAGLFLISFSVQAQKFEITPQYGYQVGAKYHYYGGYVKMTDSDQYGITVNMEISPDVEAEFFWAQQNASIRTEDYQYFPIEVHITDIQANHFQLGAIHSFGYGDAKPFAGASLGWTSFNPDDSSYSSNTKFTIGISGGLRYYFSKRLGFRLQGQLLMPIQWGSIYIGPGGGAVSTGGSLLQLNFTGGLIFGLGK</sequence>
<evidence type="ECO:0000313" key="5">
    <source>
        <dbReference type="Proteomes" id="UP001252186"/>
    </source>
</evidence>
<organism evidence="4 5">
    <name type="scientific">Urechidicola vernalis</name>
    <dbReference type="NCBI Taxonomy" id="3075600"/>
    <lineage>
        <taxon>Bacteria</taxon>
        <taxon>Pseudomonadati</taxon>
        <taxon>Bacteroidota</taxon>
        <taxon>Flavobacteriia</taxon>
        <taxon>Flavobacteriales</taxon>
        <taxon>Flavobacteriaceae</taxon>
        <taxon>Urechidicola</taxon>
    </lineage>
</organism>
<feature type="signal peptide" evidence="2">
    <location>
        <begin position="1"/>
        <end position="21"/>
    </location>
</feature>
<dbReference type="Proteomes" id="UP001252186">
    <property type="component" value="Unassembled WGS sequence"/>
</dbReference>
<dbReference type="InterPro" id="IPR011250">
    <property type="entry name" value="OMP/PagP_B-barrel"/>
</dbReference>
<keyword evidence="5" id="KW-1185">Reference proteome</keyword>
<comment type="caution">
    <text evidence="4">The sequence shown here is derived from an EMBL/GenBank/DDBJ whole genome shotgun (WGS) entry which is preliminary data.</text>
</comment>
<evidence type="ECO:0000259" key="3">
    <source>
        <dbReference type="Pfam" id="PF13505"/>
    </source>
</evidence>
<dbReference type="SUPFAM" id="SSF56925">
    <property type="entry name" value="OMPA-like"/>
    <property type="match status" value="1"/>
</dbReference>
<dbReference type="EMBL" id="JAVRHV010000004">
    <property type="protein sequence ID" value="MDT0553443.1"/>
    <property type="molecule type" value="Genomic_DNA"/>
</dbReference>
<dbReference type="InterPro" id="IPR027385">
    <property type="entry name" value="Beta-barrel_OMP"/>
</dbReference>
<feature type="chain" id="PRO_5045450436" evidence="2">
    <location>
        <begin position="22"/>
        <end position="202"/>
    </location>
</feature>
<protein>
    <submittedName>
        <fullName evidence="4">Outer membrane beta-barrel protein</fullName>
    </submittedName>
</protein>
<evidence type="ECO:0000313" key="4">
    <source>
        <dbReference type="EMBL" id="MDT0553443.1"/>
    </source>
</evidence>
<evidence type="ECO:0000256" key="1">
    <source>
        <dbReference type="ARBA" id="ARBA00022729"/>
    </source>
</evidence>
<feature type="domain" description="Outer membrane protein beta-barrel" evidence="3">
    <location>
        <begin position="12"/>
        <end position="159"/>
    </location>
</feature>
<gene>
    <name evidence="4" type="ORF">RM519_09325</name>
</gene>
<dbReference type="Gene3D" id="2.40.160.20">
    <property type="match status" value="1"/>
</dbReference>
<reference evidence="4 5" key="1">
    <citation type="submission" date="2023-09" db="EMBL/GenBank/DDBJ databases">
        <authorList>
            <person name="Rey-Velasco X."/>
        </authorList>
    </citation>
    <scope>NUCLEOTIDE SEQUENCE [LARGE SCALE GENOMIC DNA]</scope>
    <source>
        <strain evidence="4 5">P050</strain>
    </source>
</reference>
<name>A0ABU2Y5G8_9FLAO</name>